<dbReference type="Pfam" id="PF01674">
    <property type="entry name" value="Lipase_2"/>
    <property type="match status" value="1"/>
</dbReference>
<accession>A0A7E4ZR93</accession>
<dbReference type="PANTHER" id="PTHR32015">
    <property type="entry name" value="FASTING INDUCED LIPASE"/>
    <property type="match status" value="1"/>
</dbReference>
<feature type="chain" id="PRO_5028954122" evidence="1">
    <location>
        <begin position="20"/>
        <end position="298"/>
    </location>
</feature>
<name>A0A7E4ZR93_PANRE</name>
<dbReference type="Gene3D" id="3.40.50.1820">
    <property type="entry name" value="alpha/beta hydrolase"/>
    <property type="match status" value="1"/>
</dbReference>
<dbReference type="Proteomes" id="UP000492821">
    <property type="component" value="Unassembled WGS sequence"/>
</dbReference>
<protein>
    <submittedName>
        <fullName evidence="3">Lipase domain-containing protein</fullName>
    </submittedName>
</protein>
<dbReference type="WBParaSite" id="Pan_g12375.t1">
    <property type="protein sequence ID" value="Pan_g12375.t1"/>
    <property type="gene ID" value="Pan_g12375"/>
</dbReference>
<proteinExistence type="predicted"/>
<reference evidence="2" key="1">
    <citation type="journal article" date="2013" name="Genetics">
        <title>The draft genome and transcriptome of Panagrellus redivivus are shaped by the harsh demands of a free-living lifestyle.</title>
        <authorList>
            <person name="Srinivasan J."/>
            <person name="Dillman A.R."/>
            <person name="Macchietto M.G."/>
            <person name="Heikkinen L."/>
            <person name="Lakso M."/>
            <person name="Fracchia K.M."/>
            <person name="Antoshechkin I."/>
            <person name="Mortazavi A."/>
            <person name="Wong G."/>
            <person name="Sternberg P.W."/>
        </authorList>
    </citation>
    <scope>NUCLEOTIDE SEQUENCE [LARGE SCALE GENOMIC DNA]</scope>
    <source>
        <strain evidence="2">MT8872</strain>
    </source>
</reference>
<reference evidence="3" key="2">
    <citation type="submission" date="2020-10" db="UniProtKB">
        <authorList>
            <consortium name="WormBaseParasite"/>
        </authorList>
    </citation>
    <scope>IDENTIFICATION</scope>
</reference>
<organism evidence="2 3">
    <name type="scientific">Panagrellus redivivus</name>
    <name type="common">Microworm</name>
    <dbReference type="NCBI Taxonomy" id="6233"/>
    <lineage>
        <taxon>Eukaryota</taxon>
        <taxon>Metazoa</taxon>
        <taxon>Ecdysozoa</taxon>
        <taxon>Nematoda</taxon>
        <taxon>Chromadorea</taxon>
        <taxon>Rhabditida</taxon>
        <taxon>Tylenchina</taxon>
        <taxon>Panagrolaimomorpha</taxon>
        <taxon>Panagrolaimoidea</taxon>
        <taxon>Panagrolaimidae</taxon>
        <taxon>Panagrellus</taxon>
    </lineage>
</organism>
<evidence type="ECO:0000313" key="3">
    <source>
        <dbReference type="WBParaSite" id="Pan_g12375.t1"/>
    </source>
</evidence>
<dbReference type="InterPro" id="IPR002918">
    <property type="entry name" value="Lipase_EstA/Esterase_EstB"/>
</dbReference>
<dbReference type="GO" id="GO:0016298">
    <property type="term" value="F:lipase activity"/>
    <property type="evidence" value="ECO:0007669"/>
    <property type="project" value="TreeGrafter"/>
</dbReference>
<keyword evidence="2" id="KW-1185">Reference proteome</keyword>
<evidence type="ECO:0000256" key="1">
    <source>
        <dbReference type="SAM" id="SignalP"/>
    </source>
</evidence>
<dbReference type="PANTHER" id="PTHR32015:SF3">
    <property type="entry name" value="TRIACYLGLYCEROL LIPASE"/>
    <property type="match status" value="1"/>
</dbReference>
<evidence type="ECO:0000313" key="2">
    <source>
        <dbReference type="Proteomes" id="UP000492821"/>
    </source>
</evidence>
<dbReference type="InterPro" id="IPR029058">
    <property type="entry name" value="AB_hydrolase_fold"/>
</dbReference>
<dbReference type="GO" id="GO:0016042">
    <property type="term" value="P:lipid catabolic process"/>
    <property type="evidence" value="ECO:0007669"/>
    <property type="project" value="InterPro"/>
</dbReference>
<dbReference type="AlphaFoldDB" id="A0A7E4ZR93"/>
<keyword evidence="1" id="KW-0732">Signal</keyword>
<dbReference type="SUPFAM" id="SSF53474">
    <property type="entry name" value="alpha/beta-Hydrolases"/>
    <property type="match status" value="1"/>
</dbReference>
<sequence>MESVLKLLSLMLALPMVMSDFTPHFRKFLSKSYGQEVEKSMMRSDMGGGMIGSFGGMEEGDVLRNQPVIFVHGVTLRAGVFVPHRAHFMKKGYNSYELFATTYGDGGQTPMFSKDMRCEDVVHIRDFIRAVSQYTNSTVDIIAYSMGVAITRKALLGGNCVDTREYIGEPLTKLVDTFVAVAGVAYGLEKCPEYLHACNRVNGMACNSKYLRNVNAQPKRYEAKYTFELRSTGDNVVGQDCCDHQCSELKYATGVSKFSILDHGPILTLTKDIQLEMIRNHNVCDDCPLDGGIDRKYF</sequence>
<feature type="signal peptide" evidence="1">
    <location>
        <begin position="1"/>
        <end position="19"/>
    </location>
</feature>